<accession>A0AAV9PMS5</accession>
<protein>
    <recommendedName>
        <fullName evidence="3">ABM domain-containing protein</fullName>
    </recommendedName>
</protein>
<dbReference type="EMBL" id="JAVRRT010000001">
    <property type="protein sequence ID" value="KAK5175339.1"/>
    <property type="molecule type" value="Genomic_DNA"/>
</dbReference>
<dbReference type="Gene3D" id="3.30.70.100">
    <property type="match status" value="1"/>
</dbReference>
<comment type="caution">
    <text evidence="1">The sequence shown here is derived from an EMBL/GenBank/DDBJ whole genome shotgun (WGS) entry which is preliminary data.</text>
</comment>
<keyword evidence="2" id="KW-1185">Reference proteome</keyword>
<evidence type="ECO:0000313" key="1">
    <source>
        <dbReference type="EMBL" id="KAK5175339.1"/>
    </source>
</evidence>
<dbReference type="SUPFAM" id="SSF54909">
    <property type="entry name" value="Dimeric alpha+beta barrel"/>
    <property type="match status" value="1"/>
</dbReference>
<proteinExistence type="predicted"/>
<name>A0AAV9PMS5_9PEZI</name>
<dbReference type="GeneID" id="89921827"/>
<dbReference type="RefSeq" id="XP_064663977.1">
    <property type="nucleotide sequence ID" value="XM_064797743.1"/>
</dbReference>
<sequence length="121" mass="14352">MDPSLLPDLERFSMQVTVYFAPSDLPKFWEAFKPIFDVVVNEPKIVYFEVFEDPAEPGKVSWIENWDGSPKWFMTEFMPSRMEYYKPYLEATEPLFVKPREFSIKKRVGLPYVVQKEGNLK</sequence>
<organism evidence="1 2">
    <name type="scientific">Saxophila tyrrhenica</name>
    <dbReference type="NCBI Taxonomy" id="1690608"/>
    <lineage>
        <taxon>Eukaryota</taxon>
        <taxon>Fungi</taxon>
        <taxon>Dikarya</taxon>
        <taxon>Ascomycota</taxon>
        <taxon>Pezizomycotina</taxon>
        <taxon>Dothideomycetes</taxon>
        <taxon>Dothideomycetidae</taxon>
        <taxon>Mycosphaerellales</taxon>
        <taxon>Extremaceae</taxon>
        <taxon>Saxophila</taxon>
    </lineage>
</organism>
<dbReference type="Proteomes" id="UP001337655">
    <property type="component" value="Unassembled WGS sequence"/>
</dbReference>
<reference evidence="1 2" key="1">
    <citation type="submission" date="2023-08" db="EMBL/GenBank/DDBJ databases">
        <title>Black Yeasts Isolated from many extreme environments.</title>
        <authorList>
            <person name="Coleine C."/>
            <person name="Stajich J.E."/>
            <person name="Selbmann L."/>
        </authorList>
    </citation>
    <scope>NUCLEOTIDE SEQUENCE [LARGE SCALE GENOMIC DNA]</scope>
    <source>
        <strain evidence="1 2">CCFEE 5935</strain>
    </source>
</reference>
<evidence type="ECO:0000313" key="2">
    <source>
        <dbReference type="Proteomes" id="UP001337655"/>
    </source>
</evidence>
<gene>
    <name evidence="1" type="ORF">LTR77_000477</name>
</gene>
<dbReference type="InterPro" id="IPR011008">
    <property type="entry name" value="Dimeric_a/b-barrel"/>
</dbReference>
<dbReference type="AlphaFoldDB" id="A0AAV9PMS5"/>
<evidence type="ECO:0008006" key="3">
    <source>
        <dbReference type="Google" id="ProtNLM"/>
    </source>
</evidence>